<gene>
    <name evidence="2" type="ORF">A1507_19085</name>
</gene>
<organism evidence="2 3">
    <name type="scientific">Methylomonas koyamae</name>
    <dbReference type="NCBI Taxonomy" id="702114"/>
    <lineage>
        <taxon>Bacteria</taxon>
        <taxon>Pseudomonadati</taxon>
        <taxon>Pseudomonadota</taxon>
        <taxon>Gammaproteobacteria</taxon>
        <taxon>Methylococcales</taxon>
        <taxon>Methylococcaceae</taxon>
        <taxon>Methylomonas</taxon>
    </lineage>
</organism>
<dbReference type="AlphaFoldDB" id="A0A177N288"/>
<sequence length="126" mass="14751">MNDPQAEITQAILSHADVDAIYLYGSRAKNTARPDSDWDIAVIFSNYETDPLQRAVRPQLLEAEVERDLKRYNQISIVDLETAPTLLQVGILQSAIKWYDRNVPHVRRIEQSIWSKWEKDYERYCL</sequence>
<protein>
    <submittedName>
        <fullName evidence="2">DNA polymerase subunit beta</fullName>
    </submittedName>
</protein>
<dbReference type="RefSeq" id="WP_064042093.1">
    <property type="nucleotide sequence ID" value="NZ_LUUJ01000112.1"/>
</dbReference>
<comment type="caution">
    <text evidence="2">The sequence shown here is derived from an EMBL/GenBank/DDBJ whole genome shotgun (WGS) entry which is preliminary data.</text>
</comment>
<dbReference type="EMBL" id="LUUJ01000112">
    <property type="protein sequence ID" value="OAI12097.1"/>
    <property type="molecule type" value="Genomic_DNA"/>
</dbReference>
<dbReference type="Pfam" id="PF18765">
    <property type="entry name" value="Polbeta"/>
    <property type="match status" value="1"/>
</dbReference>
<dbReference type="Proteomes" id="UP000077857">
    <property type="component" value="Unassembled WGS sequence"/>
</dbReference>
<proteinExistence type="predicted"/>
<dbReference type="InterPro" id="IPR043519">
    <property type="entry name" value="NT_sf"/>
</dbReference>
<dbReference type="Gene3D" id="3.30.460.10">
    <property type="entry name" value="Beta Polymerase, domain 2"/>
    <property type="match status" value="1"/>
</dbReference>
<evidence type="ECO:0000313" key="3">
    <source>
        <dbReference type="Proteomes" id="UP000077857"/>
    </source>
</evidence>
<dbReference type="OrthoDB" id="5899752at2"/>
<accession>A0A177N288</accession>
<dbReference type="InterPro" id="IPR041633">
    <property type="entry name" value="Polbeta"/>
</dbReference>
<reference evidence="2 3" key="1">
    <citation type="submission" date="2016-03" db="EMBL/GenBank/DDBJ databases">
        <authorList>
            <person name="Ploux O."/>
        </authorList>
    </citation>
    <scope>NUCLEOTIDE SEQUENCE [LARGE SCALE GENOMIC DNA]</scope>
    <source>
        <strain evidence="2 3">R-45378</strain>
    </source>
</reference>
<feature type="domain" description="Polymerase beta nucleotidyltransferase" evidence="1">
    <location>
        <begin position="8"/>
        <end position="102"/>
    </location>
</feature>
<dbReference type="PANTHER" id="PTHR43852">
    <property type="entry name" value="NUCLEOTIDYLTRANSFERASE"/>
    <property type="match status" value="1"/>
</dbReference>
<evidence type="ECO:0000259" key="1">
    <source>
        <dbReference type="Pfam" id="PF18765"/>
    </source>
</evidence>
<dbReference type="InterPro" id="IPR052930">
    <property type="entry name" value="TA_antitoxin_MntA"/>
</dbReference>
<dbReference type="CDD" id="cd05403">
    <property type="entry name" value="NT_KNTase_like"/>
    <property type="match status" value="1"/>
</dbReference>
<evidence type="ECO:0000313" key="2">
    <source>
        <dbReference type="EMBL" id="OAI12097.1"/>
    </source>
</evidence>
<dbReference type="PANTHER" id="PTHR43852:SF3">
    <property type="entry name" value="NUCLEOTIDYLTRANSFERASE"/>
    <property type="match status" value="1"/>
</dbReference>
<dbReference type="SUPFAM" id="SSF81301">
    <property type="entry name" value="Nucleotidyltransferase"/>
    <property type="match status" value="1"/>
</dbReference>
<name>A0A177N288_9GAMM</name>
<dbReference type="NCBIfam" id="NF047752">
    <property type="entry name" value="MntA_antitoxin"/>
    <property type="match status" value="1"/>
</dbReference>